<dbReference type="WBParaSite" id="ACRNAN_scaffold3705.g22168.t1">
    <property type="protein sequence ID" value="ACRNAN_scaffold3705.g22168.t1"/>
    <property type="gene ID" value="ACRNAN_scaffold3705.g22168"/>
</dbReference>
<sequence length="98" mass="11374">MYNFFVCLNNVDRRIPMTIITFVTFLLTLFMTIAEPYVKSNEPIESSIMESNNRTILPKNLAKNIMNPIVPNALKVQIIQELDPTELTYDSRPLFNCF</sequence>
<proteinExistence type="predicted"/>
<reference evidence="2" key="1">
    <citation type="submission" date="2022-11" db="UniProtKB">
        <authorList>
            <consortium name="WormBaseParasite"/>
        </authorList>
    </citation>
    <scope>IDENTIFICATION</scope>
</reference>
<accession>A0A914DS86</accession>
<keyword evidence="1" id="KW-1185">Reference proteome</keyword>
<organism evidence="1 2">
    <name type="scientific">Acrobeloides nanus</name>
    <dbReference type="NCBI Taxonomy" id="290746"/>
    <lineage>
        <taxon>Eukaryota</taxon>
        <taxon>Metazoa</taxon>
        <taxon>Ecdysozoa</taxon>
        <taxon>Nematoda</taxon>
        <taxon>Chromadorea</taxon>
        <taxon>Rhabditida</taxon>
        <taxon>Tylenchina</taxon>
        <taxon>Cephalobomorpha</taxon>
        <taxon>Cephaloboidea</taxon>
        <taxon>Cephalobidae</taxon>
        <taxon>Acrobeloides</taxon>
    </lineage>
</organism>
<protein>
    <submittedName>
        <fullName evidence="2">Uncharacterized protein</fullName>
    </submittedName>
</protein>
<evidence type="ECO:0000313" key="1">
    <source>
        <dbReference type="Proteomes" id="UP000887540"/>
    </source>
</evidence>
<dbReference type="AlphaFoldDB" id="A0A914DS86"/>
<evidence type="ECO:0000313" key="2">
    <source>
        <dbReference type="WBParaSite" id="ACRNAN_scaffold3705.g22168.t1"/>
    </source>
</evidence>
<name>A0A914DS86_9BILA</name>
<dbReference type="Proteomes" id="UP000887540">
    <property type="component" value="Unplaced"/>
</dbReference>